<protein>
    <recommendedName>
        <fullName evidence="3">HAD family hydrolase</fullName>
    </recommendedName>
</protein>
<organism evidence="1 2">
    <name type="scientific">Sandarakinorhabdus cyanobacteriorum</name>
    <dbReference type="NCBI Taxonomy" id="1981098"/>
    <lineage>
        <taxon>Bacteria</taxon>
        <taxon>Pseudomonadati</taxon>
        <taxon>Pseudomonadota</taxon>
        <taxon>Alphaproteobacteria</taxon>
        <taxon>Sphingomonadales</taxon>
        <taxon>Sphingosinicellaceae</taxon>
        <taxon>Sandarakinorhabdus</taxon>
    </lineage>
</organism>
<comment type="caution">
    <text evidence="1">The sequence shown here is derived from an EMBL/GenBank/DDBJ whole genome shotgun (WGS) entry which is preliminary data.</text>
</comment>
<name>A0A255YJ82_9SPHN</name>
<keyword evidence="2" id="KW-1185">Reference proteome</keyword>
<dbReference type="AlphaFoldDB" id="A0A255YJ82"/>
<dbReference type="Proteomes" id="UP000216991">
    <property type="component" value="Unassembled WGS sequence"/>
</dbReference>
<reference evidence="1 2" key="1">
    <citation type="submission" date="2017-07" db="EMBL/GenBank/DDBJ databases">
        <title>Sandarakinorhabdus cyanobacteriorum sp. nov., a novel bacterium isolated from cyanobacterial aggregates in a eutrophic lake.</title>
        <authorList>
            <person name="Cai H."/>
        </authorList>
    </citation>
    <scope>NUCLEOTIDE SEQUENCE [LARGE SCALE GENOMIC DNA]</scope>
    <source>
        <strain evidence="1 2">TH057</strain>
    </source>
</reference>
<dbReference type="SUPFAM" id="SSF56784">
    <property type="entry name" value="HAD-like"/>
    <property type="match status" value="1"/>
</dbReference>
<dbReference type="EMBL" id="NOXT01000108">
    <property type="protein sequence ID" value="OYQ28734.1"/>
    <property type="molecule type" value="Genomic_DNA"/>
</dbReference>
<evidence type="ECO:0008006" key="3">
    <source>
        <dbReference type="Google" id="ProtNLM"/>
    </source>
</evidence>
<dbReference type="InterPro" id="IPR036412">
    <property type="entry name" value="HAD-like_sf"/>
</dbReference>
<evidence type="ECO:0000313" key="2">
    <source>
        <dbReference type="Proteomes" id="UP000216991"/>
    </source>
</evidence>
<dbReference type="RefSeq" id="WP_094473673.1">
    <property type="nucleotide sequence ID" value="NZ_NOXT01000108.1"/>
</dbReference>
<proteinExistence type="predicted"/>
<gene>
    <name evidence="1" type="ORF">CHU93_08540</name>
</gene>
<accession>A0A255YJ82</accession>
<dbReference type="OrthoDB" id="7192139at2"/>
<evidence type="ECO:0000313" key="1">
    <source>
        <dbReference type="EMBL" id="OYQ28734.1"/>
    </source>
</evidence>
<sequence length="203" mass="22413">MKQRPLIVSDCDGVLLHFIAPFIDYLRAVHGLTLSLDTFALTGNVKRPDGTAVPAQDFPPLLNGFFADWMHNQHPIVGAADALGQLAKDCDVVVLTNIADHHAARRTTELARLGMPYRVIGNQGGKGAPLKKLLDEFQPTETIFIDDLPPNHTSVKAHVPHVHRLHMVAEPEVRHLIPMSPDAHARHDDWPAMLSHIETILKG</sequence>